<dbReference type="EMBL" id="CAJOBO010002089">
    <property type="protein sequence ID" value="CAF4430596.1"/>
    <property type="molecule type" value="Genomic_DNA"/>
</dbReference>
<gene>
    <name evidence="5" type="ORF">FME351_LOCUS7370</name>
    <name evidence="6" type="ORF">GRG538_LOCUS26201</name>
    <name evidence="8" type="ORF">HFQ381_LOCUS22310</name>
    <name evidence="4" type="ORF">LUA448_LOCUS4780</name>
    <name evidence="10" type="ORF">QYT958_LOCUS24631</name>
    <name evidence="3" type="ORF">TIS948_LOCUS11280</name>
    <name evidence="9" type="ORF">TSG867_LOCUS25260</name>
    <name evidence="7" type="ORF">UJA718_LOCUS3234</name>
</gene>
<dbReference type="Proteomes" id="UP000663869">
    <property type="component" value="Unassembled WGS sequence"/>
</dbReference>
<dbReference type="EMBL" id="CAJOBR010005312">
    <property type="protein sequence ID" value="CAF4813744.1"/>
    <property type="molecule type" value="Genomic_DNA"/>
</dbReference>
<dbReference type="EMBL" id="CAJOBP010000237">
    <property type="protein sequence ID" value="CAF4146930.1"/>
    <property type="molecule type" value="Genomic_DNA"/>
</dbReference>
<dbReference type="Proteomes" id="UP000663848">
    <property type="component" value="Unassembled WGS sequence"/>
</dbReference>
<organism evidence="9 11">
    <name type="scientific">Rotaria socialis</name>
    <dbReference type="NCBI Taxonomy" id="392032"/>
    <lineage>
        <taxon>Eukaryota</taxon>
        <taxon>Metazoa</taxon>
        <taxon>Spiralia</taxon>
        <taxon>Gnathifera</taxon>
        <taxon>Rotifera</taxon>
        <taxon>Eurotatoria</taxon>
        <taxon>Bdelloidea</taxon>
        <taxon>Philodinida</taxon>
        <taxon>Philodinidae</taxon>
        <taxon>Rotaria</taxon>
    </lineage>
</organism>
<keyword evidence="12" id="KW-1185">Reference proteome</keyword>
<dbReference type="EMBL" id="CAJOBQ010002437">
    <property type="protein sequence ID" value="CAF4560191.1"/>
    <property type="molecule type" value="Genomic_DNA"/>
</dbReference>
<dbReference type="InterPro" id="IPR040911">
    <property type="entry name" value="Exostosin_GT47"/>
</dbReference>
<evidence type="ECO:0000313" key="5">
    <source>
        <dbReference type="EMBL" id="CAF3382422.1"/>
    </source>
</evidence>
<dbReference type="Proteomes" id="UP000663851">
    <property type="component" value="Unassembled WGS sequence"/>
</dbReference>
<evidence type="ECO:0000313" key="6">
    <source>
        <dbReference type="EMBL" id="CAF3668290.1"/>
    </source>
</evidence>
<sequence length="918" mass="107970">MSNILEASNQSHSLIHTKVDVQTIPTILEASNQSHWLIHTQVKYYTLSPNSSYHYEFRYQLLKKDSSHRLILLLGGHKRKCIDWWTFSVGRRILSAIRSSNYSILSVCSARSTFDHNIPIEENQDVKWIYKSLQVWMNDVYYAKYEQYPLLYLYGVSRGSHFAGLLCRVLPVRAQILYIYPGYFEGMTIRSVLDRDLQTRLIVDSTFSSWFHFKFCYTMTFDLCLFQSNKISNFSPVPPTYFVHVVNDKKLNESDYTRLIAAIKDDSYELGGLVLNDTESLKLHISFPPNATPSYMQEHFYQWRHKLHASELLYEHLSGFPKLPEQQNSEYKFQTFWCHRGDFTFFERYPSIMQTWNEKQQEEYREYSNDIKTFHEQLTEEFCGDLRGQHAMLSLDIEGALFWVSEIDSLRHRVKMQNFLSRPLRIWMYNKESLVPERYRNHHIKANCSHNLYGNEMYSSEHIIQVYFNQSSYVGNPLLADYFLIPHDLYCFIFFHQLFVNFTDEQFKAHVSHYSNHYFEPIIDRIRYEFPYWTMTDKPGSNHLIAFVGGRNMGVLDNRLQDLLKNVIQLGPTGVRQDLLSQNAPELYLHRNLSIVYRHGYDIVAPPFTPTEIIEINTSNDWYQMKKRLLYFAGIFNHSLSSKSARRLLFAFTKNLSSLIRIEKKEFHPITVVDGHVPMQEYLESIVSSVFLLCPEGYSPWTPRIYEAINLGSIPLILSDGIVLPFERFIPWRSFSLKLNVSNVYNILDFAIGNSSSNFEERIKRKKRNAQRYMNAFRWLFKNDRNKKKPDRFIPEEDVKTNVFHYIYRELKCRYIEQFLGASWDIFSSASINARQQACVTYSHICPCTIEQPIAFDQYNYGKQHSHKQSSTSSVKAPSTKAVLNTKKLKPIDLNSTIVVLGKLVKKLNKLLEAKTTI</sequence>
<dbReference type="Pfam" id="PF03016">
    <property type="entry name" value="Exostosin_GT47"/>
    <property type="match status" value="1"/>
</dbReference>
<dbReference type="GO" id="GO:0016757">
    <property type="term" value="F:glycosyltransferase activity"/>
    <property type="evidence" value="ECO:0007669"/>
    <property type="project" value="InterPro"/>
</dbReference>
<dbReference type="Proteomes" id="UP000663833">
    <property type="component" value="Unassembled WGS sequence"/>
</dbReference>
<evidence type="ECO:0000313" key="10">
    <source>
        <dbReference type="EMBL" id="CAF4813744.1"/>
    </source>
</evidence>
<dbReference type="EMBL" id="CAJNYD010000369">
    <property type="protein sequence ID" value="CAF3250072.1"/>
    <property type="molecule type" value="Genomic_DNA"/>
</dbReference>
<comment type="similarity">
    <text evidence="1">Belongs to the glycosyltransferase 47 family.</text>
</comment>
<dbReference type="Proteomes" id="UP000663873">
    <property type="component" value="Unassembled WGS sequence"/>
</dbReference>
<evidence type="ECO:0000313" key="3">
    <source>
        <dbReference type="EMBL" id="CAF3179823.1"/>
    </source>
</evidence>
<evidence type="ECO:0000313" key="8">
    <source>
        <dbReference type="EMBL" id="CAF4430596.1"/>
    </source>
</evidence>
<evidence type="ECO:0000313" key="4">
    <source>
        <dbReference type="EMBL" id="CAF3250072.1"/>
    </source>
</evidence>
<dbReference type="InterPro" id="IPR004263">
    <property type="entry name" value="Exostosin"/>
</dbReference>
<proteinExistence type="inferred from homology"/>
<dbReference type="PANTHER" id="PTHR11062">
    <property type="entry name" value="EXOSTOSIN HEPARAN SULFATE GLYCOSYLTRANSFERASE -RELATED"/>
    <property type="match status" value="1"/>
</dbReference>
<reference evidence="9" key="1">
    <citation type="submission" date="2021-02" db="EMBL/GenBank/DDBJ databases">
        <authorList>
            <person name="Nowell W R."/>
        </authorList>
    </citation>
    <scope>NUCLEOTIDE SEQUENCE</scope>
</reference>
<dbReference type="EMBL" id="CAJNYT010004530">
    <property type="protein sequence ID" value="CAF3668290.1"/>
    <property type="molecule type" value="Genomic_DNA"/>
</dbReference>
<dbReference type="EMBL" id="CAJNYU010000687">
    <property type="protein sequence ID" value="CAF3382422.1"/>
    <property type="molecule type" value="Genomic_DNA"/>
</dbReference>
<dbReference type="Proteomes" id="UP000663825">
    <property type="component" value="Unassembled WGS sequence"/>
</dbReference>
<comment type="caution">
    <text evidence="9">The sequence shown here is derived from an EMBL/GenBank/DDBJ whole genome shotgun (WGS) entry which is preliminary data.</text>
</comment>
<evidence type="ECO:0000313" key="11">
    <source>
        <dbReference type="Proteomes" id="UP000663862"/>
    </source>
</evidence>
<evidence type="ECO:0000313" key="7">
    <source>
        <dbReference type="EMBL" id="CAF4146930.1"/>
    </source>
</evidence>
<dbReference type="GO" id="GO:0015012">
    <property type="term" value="P:heparan sulfate proteoglycan biosynthetic process"/>
    <property type="evidence" value="ECO:0007669"/>
    <property type="project" value="UniProtKB-ARBA"/>
</dbReference>
<evidence type="ECO:0000313" key="12">
    <source>
        <dbReference type="Proteomes" id="UP000663873"/>
    </source>
</evidence>
<dbReference type="AlphaFoldDB" id="A0A820ZCZ5"/>
<evidence type="ECO:0000259" key="2">
    <source>
        <dbReference type="Pfam" id="PF03016"/>
    </source>
</evidence>
<dbReference type="OrthoDB" id="5954868at2759"/>
<evidence type="ECO:0000256" key="1">
    <source>
        <dbReference type="ARBA" id="ARBA00010271"/>
    </source>
</evidence>
<dbReference type="Proteomes" id="UP000663872">
    <property type="component" value="Unassembled WGS sequence"/>
</dbReference>
<name>A0A820ZCZ5_9BILA</name>
<protein>
    <recommendedName>
        <fullName evidence="2">Exostosin GT47 domain-containing protein</fullName>
    </recommendedName>
</protein>
<evidence type="ECO:0000313" key="9">
    <source>
        <dbReference type="EMBL" id="CAF4560191.1"/>
    </source>
</evidence>
<dbReference type="Proteomes" id="UP000663862">
    <property type="component" value="Unassembled WGS sequence"/>
</dbReference>
<accession>A0A820ZCZ5</accession>
<dbReference type="EMBL" id="CAJNXB010001590">
    <property type="protein sequence ID" value="CAF3179823.1"/>
    <property type="molecule type" value="Genomic_DNA"/>
</dbReference>
<feature type="domain" description="Exostosin GT47" evidence="2">
    <location>
        <begin position="422"/>
        <end position="745"/>
    </location>
</feature>